<keyword evidence="2" id="KW-0813">Transport</keyword>
<feature type="signal peptide" evidence="5">
    <location>
        <begin position="1"/>
        <end position="20"/>
    </location>
</feature>
<dbReference type="EMBL" id="DWVZ01000096">
    <property type="protein sequence ID" value="HJC63373.1"/>
    <property type="molecule type" value="Genomic_DNA"/>
</dbReference>
<feature type="compositionally biased region" description="Polar residues" evidence="4">
    <location>
        <begin position="31"/>
        <end position="41"/>
    </location>
</feature>
<feature type="domain" description="Solute-binding protein family 5" evidence="6">
    <location>
        <begin position="95"/>
        <end position="446"/>
    </location>
</feature>
<evidence type="ECO:0000259" key="6">
    <source>
        <dbReference type="Pfam" id="PF00496"/>
    </source>
</evidence>
<comment type="caution">
    <text evidence="7">The sequence shown here is derived from an EMBL/GenBank/DDBJ whole genome shotgun (WGS) entry which is preliminary data.</text>
</comment>
<evidence type="ECO:0000256" key="1">
    <source>
        <dbReference type="ARBA" id="ARBA00005695"/>
    </source>
</evidence>
<dbReference type="InterPro" id="IPR030678">
    <property type="entry name" value="Peptide/Ni-bd"/>
</dbReference>
<dbReference type="Pfam" id="PF00496">
    <property type="entry name" value="SBP_bac_5"/>
    <property type="match status" value="1"/>
</dbReference>
<dbReference type="PROSITE" id="PS51257">
    <property type="entry name" value="PROKAR_LIPOPROTEIN"/>
    <property type="match status" value="1"/>
</dbReference>
<accession>A0A9D2TC76</accession>
<organism evidence="7 8">
    <name type="scientific">Candidatus Blautia merdavium</name>
    <dbReference type="NCBI Taxonomy" id="2838494"/>
    <lineage>
        <taxon>Bacteria</taxon>
        <taxon>Bacillati</taxon>
        <taxon>Bacillota</taxon>
        <taxon>Clostridia</taxon>
        <taxon>Lachnospirales</taxon>
        <taxon>Lachnospiraceae</taxon>
        <taxon>Blautia</taxon>
    </lineage>
</organism>
<evidence type="ECO:0000256" key="2">
    <source>
        <dbReference type="ARBA" id="ARBA00022448"/>
    </source>
</evidence>
<comment type="similarity">
    <text evidence="1">Belongs to the bacterial solute-binding protein 5 family.</text>
</comment>
<dbReference type="Gene3D" id="3.40.190.10">
    <property type="entry name" value="Periplasmic binding protein-like II"/>
    <property type="match status" value="1"/>
</dbReference>
<evidence type="ECO:0000313" key="8">
    <source>
        <dbReference type="Proteomes" id="UP000823886"/>
    </source>
</evidence>
<dbReference type="Proteomes" id="UP000823886">
    <property type="component" value="Unassembled WGS sequence"/>
</dbReference>
<reference evidence="7" key="1">
    <citation type="journal article" date="2021" name="PeerJ">
        <title>Extensive microbial diversity within the chicken gut microbiome revealed by metagenomics and culture.</title>
        <authorList>
            <person name="Gilroy R."/>
            <person name="Ravi A."/>
            <person name="Getino M."/>
            <person name="Pursley I."/>
            <person name="Horton D.L."/>
            <person name="Alikhan N.F."/>
            <person name="Baker D."/>
            <person name="Gharbi K."/>
            <person name="Hall N."/>
            <person name="Watson M."/>
            <person name="Adriaenssens E.M."/>
            <person name="Foster-Nyarko E."/>
            <person name="Jarju S."/>
            <person name="Secka A."/>
            <person name="Antonio M."/>
            <person name="Oren A."/>
            <person name="Chaudhuri R.R."/>
            <person name="La Ragione R."/>
            <person name="Hildebrand F."/>
            <person name="Pallen M.J."/>
        </authorList>
    </citation>
    <scope>NUCLEOTIDE SEQUENCE</scope>
    <source>
        <strain evidence="7">ChiBcec2-3848</strain>
    </source>
</reference>
<dbReference type="PANTHER" id="PTHR30290">
    <property type="entry name" value="PERIPLASMIC BINDING COMPONENT OF ABC TRANSPORTER"/>
    <property type="match status" value="1"/>
</dbReference>
<dbReference type="AlphaFoldDB" id="A0A9D2TC76"/>
<evidence type="ECO:0000256" key="5">
    <source>
        <dbReference type="SAM" id="SignalP"/>
    </source>
</evidence>
<dbReference type="GO" id="GO:1904680">
    <property type="term" value="F:peptide transmembrane transporter activity"/>
    <property type="evidence" value="ECO:0007669"/>
    <property type="project" value="TreeGrafter"/>
</dbReference>
<keyword evidence="3 5" id="KW-0732">Signal</keyword>
<feature type="chain" id="PRO_5038745299" evidence="5">
    <location>
        <begin position="21"/>
        <end position="525"/>
    </location>
</feature>
<feature type="region of interest" description="Disordered" evidence="4">
    <location>
        <begin position="25"/>
        <end position="48"/>
    </location>
</feature>
<dbReference type="Gene3D" id="3.10.105.10">
    <property type="entry name" value="Dipeptide-binding Protein, Domain 3"/>
    <property type="match status" value="1"/>
</dbReference>
<dbReference type="PANTHER" id="PTHR30290:SF9">
    <property type="entry name" value="OLIGOPEPTIDE-BINDING PROTEIN APPA"/>
    <property type="match status" value="1"/>
</dbReference>
<reference evidence="7" key="2">
    <citation type="submission" date="2021-04" db="EMBL/GenBank/DDBJ databases">
        <authorList>
            <person name="Gilroy R."/>
        </authorList>
    </citation>
    <scope>NUCLEOTIDE SEQUENCE</scope>
    <source>
        <strain evidence="7">ChiBcec2-3848</strain>
    </source>
</reference>
<dbReference type="InterPro" id="IPR039424">
    <property type="entry name" value="SBP_5"/>
</dbReference>
<gene>
    <name evidence="7" type="ORF">H9753_07130</name>
</gene>
<dbReference type="PIRSF" id="PIRSF002741">
    <property type="entry name" value="MppA"/>
    <property type="match status" value="1"/>
</dbReference>
<dbReference type="InterPro" id="IPR000914">
    <property type="entry name" value="SBP_5_dom"/>
</dbReference>
<dbReference type="GO" id="GO:0043190">
    <property type="term" value="C:ATP-binding cassette (ABC) transporter complex"/>
    <property type="evidence" value="ECO:0007669"/>
    <property type="project" value="InterPro"/>
</dbReference>
<evidence type="ECO:0000256" key="3">
    <source>
        <dbReference type="ARBA" id="ARBA00022729"/>
    </source>
</evidence>
<dbReference type="GO" id="GO:0015833">
    <property type="term" value="P:peptide transport"/>
    <property type="evidence" value="ECO:0007669"/>
    <property type="project" value="TreeGrafter"/>
</dbReference>
<evidence type="ECO:0000313" key="7">
    <source>
        <dbReference type="EMBL" id="HJC63373.1"/>
    </source>
</evidence>
<evidence type="ECO:0000256" key="4">
    <source>
        <dbReference type="SAM" id="MobiDB-lite"/>
    </source>
</evidence>
<sequence length="525" mass="58156">MKKFRNLCLLLLTVALTAVLGGCQDGKDGSTESQDNGSSQETEAEPTMGGSIVVGIPQDLEDSLDPHKSVAAGTKEVLFNIYEGLVKPDEEGNYIDAVAESHSISEDGKVYNFQLRSGVKFHDGTEVTVDDVKYSIERCAGINGDGTPLVAAFSNVEKVETPDASTVEIYLKEADTEFLAYLIVAVVPQHCEDLDKNPVGTGPFQYVSRSPQENIVIEKFSDYWDTENQAYLDQVTFKVVGDSNAIVTGLKSGTIDMYPRVNATQAAQLADDQDLQIYEGGMNLIQALYLNNAEAPFDDVKVRQALCYAVNRQEVLDMVADGKGTIIGSSMFPAFEKYYMPELADLYPQDVQKAKELLAEAGYPDGFDMTISVPNNYQQHIDTAQVLVEQLKQIGVNAEIQLIEWDSWLSDVYADRNFQSTVVGIDAAYLSGRALLERFASDAEKNFINYSNPQYDTLYEQVKKSTDDSEQIDLYKQMETLLAEDAANVYIQDMAAEVVLRKGYGGYVFYPLYVQDMAKIYKTAE</sequence>
<dbReference type="GO" id="GO:0042597">
    <property type="term" value="C:periplasmic space"/>
    <property type="evidence" value="ECO:0007669"/>
    <property type="project" value="UniProtKB-ARBA"/>
</dbReference>
<dbReference type="SUPFAM" id="SSF53850">
    <property type="entry name" value="Periplasmic binding protein-like II"/>
    <property type="match status" value="1"/>
</dbReference>
<proteinExistence type="inferred from homology"/>
<name>A0A9D2TC76_9FIRM</name>
<protein>
    <submittedName>
        <fullName evidence="7">ABC transporter substrate-binding protein</fullName>
    </submittedName>
</protein>